<evidence type="ECO:0000313" key="3">
    <source>
        <dbReference type="Proteomes" id="UP000004691"/>
    </source>
</evidence>
<dbReference type="Pfam" id="PF19382">
    <property type="entry name" value="DUF5957"/>
    <property type="match status" value="1"/>
</dbReference>
<dbReference type="Proteomes" id="UP000004691">
    <property type="component" value="Unassembled WGS sequence"/>
</dbReference>
<evidence type="ECO:0000256" key="1">
    <source>
        <dbReference type="SAM" id="Phobius"/>
    </source>
</evidence>
<accession>I0UYG1</accession>
<keyword evidence="3" id="KW-1185">Reference proteome</keyword>
<protein>
    <submittedName>
        <fullName evidence="2">Uncharacterized protein</fullName>
    </submittedName>
</protein>
<name>I0UYG1_9PSEU</name>
<sequence length="73" mass="7609">MRTLGVAVLGVFAGLAVGFALFSELVGRLVAADGVVETPWAFVIGFGPQLTAVAGGVLAVVLDNKLRRRREGR</sequence>
<dbReference type="STRING" id="882086.SacxiDRAFT_0642"/>
<dbReference type="InterPro" id="IPR046001">
    <property type="entry name" value="DUF5957"/>
</dbReference>
<keyword evidence="1" id="KW-1133">Transmembrane helix</keyword>
<dbReference type="HOGENOM" id="CLU_2828615_0_0_11"/>
<dbReference type="EMBL" id="JH636049">
    <property type="protein sequence ID" value="EID52914.1"/>
    <property type="molecule type" value="Genomic_DNA"/>
</dbReference>
<proteinExistence type="predicted"/>
<organism evidence="2 3">
    <name type="scientific">Saccharomonospora xinjiangensis XJ-54</name>
    <dbReference type="NCBI Taxonomy" id="882086"/>
    <lineage>
        <taxon>Bacteria</taxon>
        <taxon>Bacillati</taxon>
        <taxon>Actinomycetota</taxon>
        <taxon>Actinomycetes</taxon>
        <taxon>Pseudonocardiales</taxon>
        <taxon>Pseudonocardiaceae</taxon>
        <taxon>Saccharomonospora</taxon>
    </lineage>
</organism>
<evidence type="ECO:0000313" key="2">
    <source>
        <dbReference type="EMBL" id="EID52914.1"/>
    </source>
</evidence>
<reference evidence="2 3" key="1">
    <citation type="submission" date="2012-01" db="EMBL/GenBank/DDBJ databases">
        <title>Improved High-Quality Draft sequence of Saccharomonospora xinjiangensis XJ-54.</title>
        <authorList>
            <consortium name="US DOE Joint Genome Institute"/>
            <person name="Lucas S."/>
            <person name="Han J."/>
            <person name="Lapidus A."/>
            <person name="Cheng J.-F."/>
            <person name="Goodwin L."/>
            <person name="Pitluck S."/>
            <person name="Peters L."/>
            <person name="Mikhailova N."/>
            <person name="Teshima H."/>
            <person name="Detter J.C."/>
            <person name="Han C."/>
            <person name="Tapia R."/>
            <person name="Land M."/>
            <person name="Hauser L."/>
            <person name="Kyrpides N."/>
            <person name="Ivanova N."/>
            <person name="Pagani I."/>
            <person name="Brambilla E.-M."/>
            <person name="Klenk H.-P."/>
            <person name="Woyke T."/>
        </authorList>
    </citation>
    <scope>NUCLEOTIDE SEQUENCE [LARGE SCALE GENOMIC DNA]</scope>
    <source>
        <strain evidence="2 3">XJ-54</strain>
    </source>
</reference>
<keyword evidence="1" id="KW-0472">Membrane</keyword>
<dbReference type="AlphaFoldDB" id="I0UYG1"/>
<feature type="transmembrane region" description="Helical" evidence="1">
    <location>
        <begin position="41"/>
        <end position="62"/>
    </location>
</feature>
<dbReference type="RefSeq" id="WP_006237020.1">
    <property type="nucleotide sequence ID" value="NZ_JH636049.1"/>
</dbReference>
<keyword evidence="1" id="KW-0812">Transmembrane</keyword>
<gene>
    <name evidence="2" type="ORF">SacxiDRAFT_0642</name>
</gene>